<evidence type="ECO:0000259" key="7">
    <source>
        <dbReference type="SMART" id="SM00865"/>
    </source>
</evidence>
<dbReference type="Gene3D" id="3.40.50.1440">
    <property type="entry name" value="Tubulin/FtsZ, GTPase domain"/>
    <property type="match status" value="1"/>
</dbReference>
<dbReference type="PRINTS" id="PR01161">
    <property type="entry name" value="TUBULIN"/>
</dbReference>
<evidence type="ECO:0000313" key="9">
    <source>
        <dbReference type="Proteomes" id="UP000007266"/>
    </source>
</evidence>
<dbReference type="STRING" id="7070.D6WCX3"/>
<evidence type="ECO:0000256" key="4">
    <source>
        <dbReference type="ARBA" id="ARBA00023134"/>
    </source>
</evidence>
<dbReference type="GO" id="GO:0000226">
    <property type="term" value="P:microtubule cytoskeleton organization"/>
    <property type="evidence" value="ECO:0000318"/>
    <property type="project" value="GO_Central"/>
</dbReference>
<evidence type="ECO:0000313" key="8">
    <source>
        <dbReference type="EMBL" id="EEZ99070.2"/>
    </source>
</evidence>
<dbReference type="FunFam" id="3.40.50.1440:FF:000076">
    <property type="entry name" value="Tubulin beta-3 chain-like Protein"/>
    <property type="match status" value="1"/>
</dbReference>
<organism evidence="8 9">
    <name type="scientific">Tribolium castaneum</name>
    <name type="common">Red flour beetle</name>
    <dbReference type="NCBI Taxonomy" id="7070"/>
    <lineage>
        <taxon>Eukaryota</taxon>
        <taxon>Metazoa</taxon>
        <taxon>Ecdysozoa</taxon>
        <taxon>Arthropoda</taxon>
        <taxon>Hexapoda</taxon>
        <taxon>Insecta</taxon>
        <taxon>Pterygota</taxon>
        <taxon>Neoptera</taxon>
        <taxon>Endopterygota</taxon>
        <taxon>Coleoptera</taxon>
        <taxon>Polyphaga</taxon>
        <taxon>Cucujiformia</taxon>
        <taxon>Tenebrionidae</taxon>
        <taxon>Tenebrionidae incertae sedis</taxon>
        <taxon>Tribolium</taxon>
    </lineage>
</organism>
<dbReference type="PROSITE" id="PS00227">
    <property type="entry name" value="TUBULIN"/>
    <property type="match status" value="1"/>
</dbReference>
<dbReference type="InterPro" id="IPR023123">
    <property type="entry name" value="Tubulin_C"/>
</dbReference>
<evidence type="ECO:0000256" key="1">
    <source>
        <dbReference type="ARBA" id="ARBA00009636"/>
    </source>
</evidence>
<keyword evidence="4 5" id="KW-0342">GTP-binding</keyword>
<dbReference type="PRINTS" id="PR01519">
    <property type="entry name" value="EPSLNTUBULIN"/>
</dbReference>
<name>D6WCX3_TRICA</name>
<dbReference type="InterPro" id="IPR000217">
    <property type="entry name" value="Tubulin"/>
</dbReference>
<dbReference type="GO" id="GO:0005737">
    <property type="term" value="C:cytoplasm"/>
    <property type="evidence" value="ECO:0000318"/>
    <property type="project" value="GO_Central"/>
</dbReference>
<dbReference type="Pfam" id="PF03953">
    <property type="entry name" value="Tubulin_C"/>
    <property type="match status" value="1"/>
</dbReference>
<evidence type="ECO:0000259" key="6">
    <source>
        <dbReference type="SMART" id="SM00864"/>
    </source>
</evidence>
<feature type="domain" description="Tubulin/FtsZ 2-layer sandwich" evidence="7">
    <location>
        <begin position="271"/>
        <end position="410"/>
    </location>
</feature>
<dbReference type="Gene3D" id="1.10.287.600">
    <property type="entry name" value="Helix hairpin bin"/>
    <property type="match status" value="1"/>
</dbReference>
<dbReference type="HOGENOM" id="CLU_015718_1_0_1"/>
<dbReference type="OMA" id="KRAHLHH"/>
<sequence length="459" mass="51880">MSEFIVIQVGQCGNQIGSFLLPEILQEYGVKTTTDSPAKPKRNKAELQQFMSSFFNMDPTNTTIETLSDLLKSKAKARFLCIDMEDSVVARFKSGRLRDLFDSKSLITHYPGSGNNWAEGYCSHGPKFKQKILKAIQYNVEKCDHLHGFLVLFSMGGGTGSGLGTFIVKLLADFFPHIDRFVACVYPTGTEDVITGPYNMAFATEQLLESATCVFPVENRALLDIALRHTGRYSARNKTYFSPFRPFEDMNKIIVDMILHLTSGSRFGGKMNIDMNEINTNMVPFPKLNFLASGYSPFRLKNFNSSAHSDQLKNELFLASCSRNNQLIKVDPFDSRYMAMSVTLLGRGNYSINDMRGYIDRLKSKLHFACWSNKAVKVGLCNVAPKGLDFSMFSLCNTSSTSNLFQEVLNQFTKLYQRKAHVHHYTAISGFDFDQFKECQNSISNIIEFYQEIGKRKTL</sequence>
<dbReference type="InterPro" id="IPR004057">
    <property type="entry name" value="Epsilon_tubulin"/>
</dbReference>
<dbReference type="eggNOG" id="KOG1375">
    <property type="taxonomic scope" value="Eukaryota"/>
</dbReference>
<keyword evidence="3 5" id="KW-0547">Nucleotide-binding</keyword>
<dbReference type="SMART" id="SM00864">
    <property type="entry name" value="Tubulin"/>
    <property type="match status" value="1"/>
</dbReference>
<dbReference type="GO" id="GO:0000278">
    <property type="term" value="P:mitotic cell cycle"/>
    <property type="evidence" value="ECO:0000318"/>
    <property type="project" value="GO_Central"/>
</dbReference>
<dbReference type="GO" id="GO:0005525">
    <property type="term" value="F:GTP binding"/>
    <property type="evidence" value="ECO:0000318"/>
    <property type="project" value="GO_Central"/>
</dbReference>
<dbReference type="GO" id="GO:0005874">
    <property type="term" value="C:microtubule"/>
    <property type="evidence" value="ECO:0000318"/>
    <property type="project" value="GO_Central"/>
</dbReference>
<reference evidence="8 9" key="2">
    <citation type="journal article" date="2010" name="Nucleic Acids Res.">
        <title>BeetleBase in 2010: revisions to provide comprehensive genomic information for Tribolium castaneum.</title>
        <authorList>
            <person name="Kim H.S."/>
            <person name="Murphy T."/>
            <person name="Xia J."/>
            <person name="Caragea D."/>
            <person name="Park Y."/>
            <person name="Beeman R.W."/>
            <person name="Lorenzen M.D."/>
            <person name="Butcher S."/>
            <person name="Manak J.R."/>
            <person name="Brown S.J."/>
        </authorList>
    </citation>
    <scope>GENOME REANNOTATION</scope>
    <source>
        <strain evidence="8 9">Georgia GA2</strain>
    </source>
</reference>
<dbReference type="AlphaFoldDB" id="D6WCX3"/>
<dbReference type="GO" id="GO:0005200">
    <property type="term" value="F:structural constituent of cytoskeleton"/>
    <property type="evidence" value="ECO:0000318"/>
    <property type="project" value="GO_Central"/>
</dbReference>
<feature type="domain" description="Tubulin/FtsZ GTPase" evidence="6">
    <location>
        <begin position="61"/>
        <end position="269"/>
    </location>
</feature>
<dbReference type="InterPro" id="IPR003008">
    <property type="entry name" value="Tubulin_FtsZ_GTPase"/>
</dbReference>
<dbReference type="SMART" id="SM00865">
    <property type="entry name" value="Tubulin_C"/>
    <property type="match status" value="1"/>
</dbReference>
<comment type="similarity">
    <text evidence="1 5">Belongs to the tubulin family.</text>
</comment>
<proteinExistence type="inferred from homology"/>
<dbReference type="InterPro" id="IPR008280">
    <property type="entry name" value="Tub_FtsZ_C"/>
</dbReference>
<gene>
    <name evidence="8" type="primary">AUGUSTUS-3.0.2_04947</name>
    <name evidence="8" type="ORF">TcasGA2_TC004947</name>
</gene>
<protein>
    <submittedName>
        <fullName evidence="8">Tubulin beta-3 chain-like Protein</fullName>
    </submittedName>
</protein>
<dbReference type="EMBL" id="KQ971311">
    <property type="protein sequence ID" value="EEZ99070.2"/>
    <property type="molecule type" value="Genomic_DNA"/>
</dbReference>
<dbReference type="SUPFAM" id="SSF55307">
    <property type="entry name" value="Tubulin C-terminal domain-like"/>
    <property type="match status" value="1"/>
</dbReference>
<dbReference type="Proteomes" id="UP000007266">
    <property type="component" value="Linkage group 2"/>
</dbReference>
<dbReference type="Pfam" id="PF00091">
    <property type="entry name" value="Tubulin"/>
    <property type="match status" value="1"/>
</dbReference>
<dbReference type="PANTHER" id="PTHR11588">
    <property type="entry name" value="TUBULIN"/>
    <property type="match status" value="1"/>
</dbReference>
<evidence type="ECO:0000256" key="2">
    <source>
        <dbReference type="ARBA" id="ARBA00022701"/>
    </source>
</evidence>
<accession>D6WCX3</accession>
<evidence type="ECO:0000256" key="3">
    <source>
        <dbReference type="ARBA" id="ARBA00022741"/>
    </source>
</evidence>
<reference evidence="8 9" key="1">
    <citation type="journal article" date="2008" name="Nature">
        <title>The genome of the model beetle and pest Tribolium castaneum.</title>
        <authorList>
            <consortium name="Tribolium Genome Sequencing Consortium"/>
            <person name="Richards S."/>
            <person name="Gibbs R.A."/>
            <person name="Weinstock G.M."/>
            <person name="Brown S.J."/>
            <person name="Denell R."/>
            <person name="Beeman R.W."/>
            <person name="Gibbs R."/>
            <person name="Beeman R.W."/>
            <person name="Brown S.J."/>
            <person name="Bucher G."/>
            <person name="Friedrich M."/>
            <person name="Grimmelikhuijzen C.J."/>
            <person name="Klingler M."/>
            <person name="Lorenzen M."/>
            <person name="Richards S."/>
            <person name="Roth S."/>
            <person name="Schroder R."/>
            <person name="Tautz D."/>
            <person name="Zdobnov E.M."/>
            <person name="Muzny D."/>
            <person name="Gibbs R.A."/>
            <person name="Weinstock G.M."/>
            <person name="Attaway T."/>
            <person name="Bell S."/>
            <person name="Buhay C.J."/>
            <person name="Chandrabose M.N."/>
            <person name="Chavez D."/>
            <person name="Clerk-Blankenburg K.P."/>
            <person name="Cree A."/>
            <person name="Dao M."/>
            <person name="Davis C."/>
            <person name="Chacko J."/>
            <person name="Dinh H."/>
            <person name="Dugan-Rocha S."/>
            <person name="Fowler G."/>
            <person name="Garner T.T."/>
            <person name="Garnes J."/>
            <person name="Gnirke A."/>
            <person name="Hawes A."/>
            <person name="Hernandez J."/>
            <person name="Hines S."/>
            <person name="Holder M."/>
            <person name="Hume J."/>
            <person name="Jhangiani S.N."/>
            <person name="Joshi V."/>
            <person name="Khan Z.M."/>
            <person name="Jackson L."/>
            <person name="Kovar C."/>
            <person name="Kowis A."/>
            <person name="Lee S."/>
            <person name="Lewis L.R."/>
            <person name="Margolis J."/>
            <person name="Morgan M."/>
            <person name="Nazareth L.V."/>
            <person name="Nguyen N."/>
            <person name="Okwuonu G."/>
            <person name="Parker D."/>
            <person name="Richards S."/>
            <person name="Ruiz S.J."/>
            <person name="Santibanez J."/>
            <person name="Savard J."/>
            <person name="Scherer S.E."/>
            <person name="Schneider B."/>
            <person name="Sodergren E."/>
            <person name="Tautz D."/>
            <person name="Vattahil S."/>
            <person name="Villasana D."/>
            <person name="White C.S."/>
            <person name="Wright R."/>
            <person name="Park Y."/>
            <person name="Beeman R.W."/>
            <person name="Lord J."/>
            <person name="Oppert B."/>
            <person name="Lorenzen M."/>
            <person name="Brown S."/>
            <person name="Wang L."/>
            <person name="Savard J."/>
            <person name="Tautz D."/>
            <person name="Richards S."/>
            <person name="Weinstock G."/>
            <person name="Gibbs R.A."/>
            <person name="Liu Y."/>
            <person name="Worley K."/>
            <person name="Weinstock G."/>
            <person name="Elsik C.G."/>
            <person name="Reese J.T."/>
            <person name="Elhaik E."/>
            <person name="Landan G."/>
            <person name="Graur D."/>
            <person name="Arensburger P."/>
            <person name="Atkinson P."/>
            <person name="Beeman R.W."/>
            <person name="Beidler J."/>
            <person name="Brown S.J."/>
            <person name="Demuth J.P."/>
            <person name="Drury D.W."/>
            <person name="Du Y.Z."/>
            <person name="Fujiwara H."/>
            <person name="Lorenzen M."/>
            <person name="Maselli V."/>
            <person name="Osanai M."/>
            <person name="Park Y."/>
            <person name="Robertson H.M."/>
            <person name="Tu Z."/>
            <person name="Wang J.J."/>
            <person name="Wang S."/>
            <person name="Richards S."/>
            <person name="Song H."/>
            <person name="Zhang L."/>
            <person name="Sodergren E."/>
            <person name="Werner D."/>
            <person name="Stanke M."/>
            <person name="Morgenstern B."/>
            <person name="Solovyev V."/>
            <person name="Kosarev P."/>
            <person name="Brown G."/>
            <person name="Chen H.C."/>
            <person name="Ermolaeva O."/>
            <person name="Hlavina W."/>
            <person name="Kapustin Y."/>
            <person name="Kiryutin B."/>
            <person name="Kitts P."/>
            <person name="Maglott D."/>
            <person name="Pruitt K."/>
            <person name="Sapojnikov V."/>
            <person name="Souvorov A."/>
            <person name="Mackey A.J."/>
            <person name="Waterhouse R.M."/>
            <person name="Wyder S."/>
            <person name="Zdobnov E.M."/>
            <person name="Zdobnov E.M."/>
            <person name="Wyder S."/>
            <person name="Kriventseva E.V."/>
            <person name="Kadowaki T."/>
            <person name="Bork P."/>
            <person name="Aranda M."/>
            <person name="Bao R."/>
            <person name="Beermann A."/>
            <person name="Berns N."/>
            <person name="Bolognesi R."/>
            <person name="Bonneton F."/>
            <person name="Bopp D."/>
            <person name="Brown S.J."/>
            <person name="Bucher G."/>
            <person name="Butts T."/>
            <person name="Chaumot A."/>
            <person name="Denell R.E."/>
            <person name="Ferrier D.E."/>
            <person name="Friedrich M."/>
            <person name="Gordon C.M."/>
            <person name="Jindra M."/>
            <person name="Klingler M."/>
            <person name="Lan Q."/>
            <person name="Lattorff H.M."/>
            <person name="Laudet V."/>
            <person name="von Levetsow C."/>
            <person name="Liu Z."/>
            <person name="Lutz R."/>
            <person name="Lynch J.A."/>
            <person name="da Fonseca R.N."/>
            <person name="Posnien N."/>
            <person name="Reuter R."/>
            <person name="Roth S."/>
            <person name="Savard J."/>
            <person name="Schinko J.B."/>
            <person name="Schmitt C."/>
            <person name="Schoppmeier M."/>
            <person name="Schroder R."/>
            <person name="Shippy T.D."/>
            <person name="Simonnet F."/>
            <person name="Marques-Souza H."/>
            <person name="Tautz D."/>
            <person name="Tomoyasu Y."/>
            <person name="Trauner J."/>
            <person name="Van der Zee M."/>
            <person name="Vervoort M."/>
            <person name="Wittkopp N."/>
            <person name="Wimmer E.A."/>
            <person name="Yang X."/>
            <person name="Jones A.K."/>
            <person name="Sattelle D.B."/>
            <person name="Ebert P.R."/>
            <person name="Nelson D."/>
            <person name="Scott J.G."/>
            <person name="Beeman R.W."/>
            <person name="Muthukrishnan S."/>
            <person name="Kramer K.J."/>
            <person name="Arakane Y."/>
            <person name="Beeman R.W."/>
            <person name="Zhu Q."/>
            <person name="Hogenkamp D."/>
            <person name="Dixit R."/>
            <person name="Oppert B."/>
            <person name="Jiang H."/>
            <person name="Zou Z."/>
            <person name="Marshall J."/>
            <person name="Elpidina E."/>
            <person name="Vinokurov K."/>
            <person name="Oppert C."/>
            <person name="Zou Z."/>
            <person name="Evans J."/>
            <person name="Lu Z."/>
            <person name="Zhao P."/>
            <person name="Sumathipala N."/>
            <person name="Altincicek B."/>
            <person name="Vilcinskas A."/>
            <person name="Williams M."/>
            <person name="Hultmark D."/>
            <person name="Hetru C."/>
            <person name="Jiang H."/>
            <person name="Grimmelikhuijzen C.J."/>
            <person name="Hauser F."/>
            <person name="Cazzamali G."/>
            <person name="Williamson M."/>
            <person name="Park Y."/>
            <person name="Li B."/>
            <person name="Tanaka Y."/>
            <person name="Predel R."/>
            <person name="Neupert S."/>
            <person name="Schachtner J."/>
            <person name="Verleyen P."/>
            <person name="Raible F."/>
            <person name="Bork P."/>
            <person name="Friedrich M."/>
            <person name="Walden K.K."/>
            <person name="Robertson H.M."/>
            <person name="Angeli S."/>
            <person name="Foret S."/>
            <person name="Bucher G."/>
            <person name="Schuetz S."/>
            <person name="Maleszka R."/>
            <person name="Wimmer E.A."/>
            <person name="Beeman R.W."/>
            <person name="Lorenzen M."/>
            <person name="Tomoyasu Y."/>
            <person name="Miller S.C."/>
            <person name="Grossmann D."/>
            <person name="Bucher G."/>
        </authorList>
    </citation>
    <scope>NUCLEOTIDE SEQUENCE [LARGE SCALE GENOMIC DNA]</scope>
    <source>
        <strain evidence="8 9">Georgia GA2</strain>
    </source>
</reference>
<dbReference type="SUPFAM" id="SSF52490">
    <property type="entry name" value="Tubulin nucleotide-binding domain-like"/>
    <property type="match status" value="1"/>
</dbReference>
<evidence type="ECO:0000256" key="5">
    <source>
        <dbReference type="RuleBase" id="RU000352"/>
    </source>
</evidence>
<dbReference type="OrthoDB" id="1662883at2759"/>
<dbReference type="InterPro" id="IPR036525">
    <property type="entry name" value="Tubulin/FtsZ_GTPase_sf"/>
</dbReference>
<dbReference type="InterPro" id="IPR017975">
    <property type="entry name" value="Tubulin_CS"/>
</dbReference>
<keyword evidence="9" id="KW-1185">Reference proteome</keyword>
<keyword evidence="2 5" id="KW-0493">Microtubule</keyword>
<dbReference type="InterPro" id="IPR018316">
    <property type="entry name" value="Tubulin/FtsZ_2-layer-sand-dom"/>
</dbReference>
<dbReference type="KEGG" id="tca:656658"/>